<dbReference type="SUPFAM" id="SSF51735">
    <property type="entry name" value="NAD(P)-binding Rossmann-fold domains"/>
    <property type="match status" value="1"/>
</dbReference>
<dbReference type="OrthoDB" id="9786703at2"/>
<gene>
    <name evidence="7" type="ORF">D1Z90_13735</name>
</gene>
<keyword evidence="3" id="KW-0520">NAD</keyword>
<dbReference type="InterPro" id="IPR036291">
    <property type="entry name" value="NAD(P)-bd_dom_sf"/>
</dbReference>
<dbReference type="AlphaFoldDB" id="A0A418YCW3"/>
<evidence type="ECO:0000256" key="4">
    <source>
        <dbReference type="PIRSR" id="PIRSR000103-1"/>
    </source>
</evidence>
<name>A0A418YCW3_9GAMM</name>
<evidence type="ECO:0000259" key="5">
    <source>
        <dbReference type="Pfam" id="PF03446"/>
    </source>
</evidence>
<evidence type="ECO:0000256" key="1">
    <source>
        <dbReference type="ARBA" id="ARBA00009080"/>
    </source>
</evidence>
<feature type="domain" description="3-hydroxyisobutyrate dehydrogenase-like NAD-binding" evidence="6">
    <location>
        <begin position="165"/>
        <end position="285"/>
    </location>
</feature>
<evidence type="ECO:0000256" key="3">
    <source>
        <dbReference type="ARBA" id="ARBA00023027"/>
    </source>
</evidence>
<reference evidence="7 8" key="1">
    <citation type="submission" date="2018-09" db="EMBL/GenBank/DDBJ databases">
        <authorList>
            <person name="Wang F."/>
        </authorList>
    </citation>
    <scope>NUCLEOTIDE SEQUENCE [LARGE SCALE GENOMIC DNA]</scope>
    <source>
        <strain evidence="7 8">PLHSC7-2</strain>
    </source>
</reference>
<feature type="active site" evidence="4">
    <location>
        <position position="171"/>
    </location>
</feature>
<comment type="similarity">
    <text evidence="1">Belongs to the HIBADH-related family.</text>
</comment>
<dbReference type="RefSeq" id="WP_119911351.1">
    <property type="nucleotide sequence ID" value="NZ_QZCH01000018.1"/>
</dbReference>
<accession>A0A418YCW3</accession>
<dbReference type="Pfam" id="PF14833">
    <property type="entry name" value="NAD_binding_11"/>
    <property type="match status" value="1"/>
</dbReference>
<dbReference type="GO" id="GO:0051287">
    <property type="term" value="F:NAD binding"/>
    <property type="evidence" value="ECO:0007669"/>
    <property type="project" value="InterPro"/>
</dbReference>
<sequence length="286" mass="30326">MQVTFIGLGVMGFPMAGHLHQAGLHTTVFNRTFAKAQAWAKQYGGRVESEVAKAVSEADIVCMCLGNDDDVRSLVYGDKGILAGLKQGALLIDHTTTSASLAVELGKACQAQGASFLDAPVSGGEAGAQSGQLTVMIGGDEADIALAAPIWRSYSKSAKRLGPHGSGQKCKMVNQICIAGLLQGLSEGIRFAQHAGLDVTEVIDTIKYGAAQSWQLENRATTMAQGEFDFGFAIDWMHKDLSICLQEAKHNGAKLPITEVVDSFYQSLQQQGHGRADTSALIKLLS</sequence>
<dbReference type="InterPro" id="IPR015815">
    <property type="entry name" value="HIBADH-related"/>
</dbReference>
<dbReference type="EMBL" id="QZCH01000018">
    <property type="protein sequence ID" value="RJG42335.1"/>
    <property type="molecule type" value="Genomic_DNA"/>
</dbReference>
<dbReference type="PROSITE" id="PS00895">
    <property type="entry name" value="3_HYDROXYISOBUT_DH"/>
    <property type="match status" value="1"/>
</dbReference>
<dbReference type="PANTHER" id="PTHR43060">
    <property type="entry name" value="3-HYDROXYISOBUTYRATE DEHYDROGENASE-LIKE 1, MITOCHONDRIAL-RELATED"/>
    <property type="match status" value="1"/>
</dbReference>
<protein>
    <submittedName>
        <fullName evidence="7">NAD(P)-dependent oxidoreductase</fullName>
    </submittedName>
</protein>
<evidence type="ECO:0000259" key="6">
    <source>
        <dbReference type="Pfam" id="PF14833"/>
    </source>
</evidence>
<dbReference type="GO" id="GO:0016491">
    <property type="term" value="F:oxidoreductase activity"/>
    <property type="evidence" value="ECO:0007669"/>
    <property type="project" value="UniProtKB-KW"/>
</dbReference>
<comment type="caution">
    <text evidence="7">The sequence shown here is derived from an EMBL/GenBank/DDBJ whole genome shotgun (WGS) entry which is preliminary data.</text>
</comment>
<evidence type="ECO:0000256" key="2">
    <source>
        <dbReference type="ARBA" id="ARBA00023002"/>
    </source>
</evidence>
<dbReference type="SUPFAM" id="SSF48179">
    <property type="entry name" value="6-phosphogluconate dehydrogenase C-terminal domain-like"/>
    <property type="match status" value="1"/>
</dbReference>
<dbReference type="InterPro" id="IPR002204">
    <property type="entry name" value="3-OH-isobutyrate_DH-rel_CS"/>
</dbReference>
<dbReference type="Gene3D" id="3.40.50.720">
    <property type="entry name" value="NAD(P)-binding Rossmann-like Domain"/>
    <property type="match status" value="1"/>
</dbReference>
<dbReference type="Pfam" id="PF03446">
    <property type="entry name" value="NAD_binding_2"/>
    <property type="match status" value="1"/>
</dbReference>
<dbReference type="InterPro" id="IPR006115">
    <property type="entry name" value="6PGDH_NADP-bd"/>
</dbReference>
<evidence type="ECO:0000313" key="7">
    <source>
        <dbReference type="EMBL" id="RJG42335.1"/>
    </source>
</evidence>
<reference evidence="7 8" key="2">
    <citation type="submission" date="2019-01" db="EMBL/GenBank/DDBJ databases">
        <title>Motilimonas pumilus sp. nov., isolated from the gut of sea cucumber (Apostichopus japonicus).</title>
        <authorList>
            <person name="Wang F.-Q."/>
            <person name="Ren L.-H."/>
            <person name="Lin Y.-W."/>
            <person name="Sun G.-H."/>
            <person name="Du Z.-J."/>
            <person name="Zhao J.-X."/>
            <person name="Liu X.-J."/>
            <person name="Liu L.-J."/>
        </authorList>
    </citation>
    <scope>NUCLEOTIDE SEQUENCE [LARGE SCALE GENOMIC DNA]</scope>
    <source>
        <strain evidence="7 8">PLHSC7-2</strain>
    </source>
</reference>
<dbReference type="InterPro" id="IPR008927">
    <property type="entry name" value="6-PGluconate_DH-like_C_sf"/>
</dbReference>
<evidence type="ECO:0000313" key="8">
    <source>
        <dbReference type="Proteomes" id="UP000283255"/>
    </source>
</evidence>
<dbReference type="InterPro" id="IPR029154">
    <property type="entry name" value="HIBADH-like_NADP-bd"/>
</dbReference>
<organism evidence="7 8">
    <name type="scientific">Motilimonas pumila</name>
    <dbReference type="NCBI Taxonomy" id="2303987"/>
    <lineage>
        <taxon>Bacteria</taxon>
        <taxon>Pseudomonadati</taxon>
        <taxon>Pseudomonadota</taxon>
        <taxon>Gammaproteobacteria</taxon>
        <taxon>Alteromonadales</taxon>
        <taxon>Alteromonadales genera incertae sedis</taxon>
        <taxon>Motilimonas</taxon>
    </lineage>
</organism>
<dbReference type="PANTHER" id="PTHR43060:SF15">
    <property type="entry name" value="3-HYDROXYISOBUTYRATE DEHYDROGENASE-LIKE 1, MITOCHONDRIAL-RELATED"/>
    <property type="match status" value="1"/>
</dbReference>
<dbReference type="PIRSF" id="PIRSF000103">
    <property type="entry name" value="HIBADH"/>
    <property type="match status" value="1"/>
</dbReference>
<proteinExistence type="inferred from homology"/>
<keyword evidence="8" id="KW-1185">Reference proteome</keyword>
<dbReference type="Proteomes" id="UP000283255">
    <property type="component" value="Unassembled WGS sequence"/>
</dbReference>
<feature type="domain" description="6-phosphogluconate dehydrogenase NADP-binding" evidence="5">
    <location>
        <begin position="2"/>
        <end position="157"/>
    </location>
</feature>
<dbReference type="Gene3D" id="1.10.1040.10">
    <property type="entry name" value="N-(1-d-carboxylethyl)-l-norvaline Dehydrogenase, domain 2"/>
    <property type="match status" value="1"/>
</dbReference>
<dbReference type="InterPro" id="IPR013328">
    <property type="entry name" value="6PGD_dom2"/>
</dbReference>
<dbReference type="GO" id="GO:0016054">
    <property type="term" value="P:organic acid catabolic process"/>
    <property type="evidence" value="ECO:0007669"/>
    <property type="project" value="UniProtKB-ARBA"/>
</dbReference>
<keyword evidence="2" id="KW-0560">Oxidoreductase</keyword>
<dbReference type="GO" id="GO:0050661">
    <property type="term" value="F:NADP binding"/>
    <property type="evidence" value="ECO:0007669"/>
    <property type="project" value="InterPro"/>
</dbReference>